<dbReference type="GO" id="GO:0005739">
    <property type="term" value="C:mitochondrion"/>
    <property type="evidence" value="ECO:0007669"/>
    <property type="project" value="UniProtKB-SubCell"/>
</dbReference>
<dbReference type="OrthoDB" id="5595109at2759"/>
<dbReference type="PANTHER" id="PTHR12049">
    <property type="entry name" value="PROTEIN ARGININE METHYLTRANSFERASE NDUFAF7, MITOCHONDRIAL"/>
    <property type="match status" value="1"/>
</dbReference>
<keyword evidence="5 7" id="KW-0496">Mitochondrion</keyword>
<dbReference type="Gene3D" id="3.40.50.12710">
    <property type="match status" value="1"/>
</dbReference>
<comment type="subcellular location">
    <subcellularLocation>
        <location evidence="1 7">Mitochondrion</location>
    </subcellularLocation>
</comment>
<evidence type="ECO:0000256" key="2">
    <source>
        <dbReference type="ARBA" id="ARBA00005891"/>
    </source>
</evidence>
<feature type="non-terminal residue" evidence="8">
    <location>
        <position position="367"/>
    </location>
</feature>
<name>A0A2G5B4X3_COERN</name>
<proteinExistence type="inferred from homology"/>
<dbReference type="Pfam" id="PF02636">
    <property type="entry name" value="Methyltransf_28"/>
    <property type="match status" value="1"/>
</dbReference>
<evidence type="ECO:0000256" key="1">
    <source>
        <dbReference type="ARBA" id="ARBA00004173"/>
    </source>
</evidence>
<comment type="function">
    <text evidence="7">Arginine methyltransferase involved in the assembly or stability of mitochondrial NADH:ubiquinone oxidoreductase complex (complex I).</text>
</comment>
<dbReference type="PANTHER" id="PTHR12049:SF7">
    <property type="entry name" value="PROTEIN ARGININE METHYLTRANSFERASE NDUFAF7, MITOCHONDRIAL"/>
    <property type="match status" value="1"/>
</dbReference>
<evidence type="ECO:0000256" key="4">
    <source>
        <dbReference type="ARBA" id="ARBA00022679"/>
    </source>
</evidence>
<gene>
    <name evidence="8" type="ORF">COEREDRAFT_26956</name>
</gene>
<keyword evidence="3 7" id="KW-0489">Methyltransferase</keyword>
<evidence type="ECO:0000256" key="3">
    <source>
        <dbReference type="ARBA" id="ARBA00022603"/>
    </source>
</evidence>
<dbReference type="STRING" id="763665.A0A2G5B4X3"/>
<keyword evidence="4 7" id="KW-0808">Transferase</keyword>
<dbReference type="GO" id="GO:0035243">
    <property type="term" value="F:protein-arginine omega-N symmetric methyltransferase activity"/>
    <property type="evidence" value="ECO:0007669"/>
    <property type="project" value="UniProtKB-EC"/>
</dbReference>
<dbReference type="InterPro" id="IPR003788">
    <property type="entry name" value="NDUFAF7"/>
</dbReference>
<dbReference type="InterPro" id="IPR038375">
    <property type="entry name" value="NDUFAF7_sf"/>
</dbReference>
<dbReference type="Proteomes" id="UP000242474">
    <property type="component" value="Unassembled WGS sequence"/>
</dbReference>
<evidence type="ECO:0000256" key="7">
    <source>
        <dbReference type="RuleBase" id="RU364114"/>
    </source>
</evidence>
<dbReference type="AlphaFoldDB" id="A0A2G5B4X3"/>
<dbReference type="SUPFAM" id="SSF53335">
    <property type="entry name" value="S-adenosyl-L-methionine-dependent methyltransferases"/>
    <property type="match status" value="1"/>
</dbReference>
<comment type="catalytic activity">
    <reaction evidence="6 7">
        <text>L-arginyl-[protein] + 2 S-adenosyl-L-methionine = N(omega),N(omega)'-dimethyl-L-arginyl-[protein] + 2 S-adenosyl-L-homocysteine + 2 H(+)</text>
        <dbReference type="Rhea" id="RHEA:48108"/>
        <dbReference type="Rhea" id="RHEA-COMP:10532"/>
        <dbReference type="Rhea" id="RHEA-COMP:11992"/>
        <dbReference type="ChEBI" id="CHEBI:15378"/>
        <dbReference type="ChEBI" id="CHEBI:29965"/>
        <dbReference type="ChEBI" id="CHEBI:57856"/>
        <dbReference type="ChEBI" id="CHEBI:59789"/>
        <dbReference type="ChEBI" id="CHEBI:88221"/>
        <dbReference type="EC" id="2.1.1.320"/>
    </reaction>
</comment>
<evidence type="ECO:0000256" key="5">
    <source>
        <dbReference type="ARBA" id="ARBA00023128"/>
    </source>
</evidence>
<comment type="similarity">
    <text evidence="2 7">Belongs to the NDUFAF7 family.</text>
</comment>
<evidence type="ECO:0000256" key="6">
    <source>
        <dbReference type="ARBA" id="ARBA00048612"/>
    </source>
</evidence>
<dbReference type="EMBL" id="KZ303523">
    <property type="protein sequence ID" value="PIA14050.1"/>
    <property type="molecule type" value="Genomic_DNA"/>
</dbReference>
<feature type="non-terminal residue" evidence="8">
    <location>
        <position position="1"/>
    </location>
</feature>
<protein>
    <recommendedName>
        <fullName evidence="7">Protein arginine methyltransferase NDUFAF7</fullName>
        <ecNumber evidence="7">2.1.1.320</ecNumber>
    </recommendedName>
</protein>
<dbReference type="GO" id="GO:0032981">
    <property type="term" value="P:mitochondrial respiratory chain complex I assembly"/>
    <property type="evidence" value="ECO:0007669"/>
    <property type="project" value="TreeGrafter"/>
</dbReference>
<dbReference type="InterPro" id="IPR029063">
    <property type="entry name" value="SAM-dependent_MTases_sf"/>
</dbReference>
<accession>A0A2G5B4X3</accession>
<evidence type="ECO:0000313" key="9">
    <source>
        <dbReference type="Proteomes" id="UP000242474"/>
    </source>
</evidence>
<sequence>GPISVAKYMQLALTSPVGGYYTKGQVLGRKGDFVTSPEISQMFGEIIAVWFVLHWEMMGRPAKTDFVELGPGHGTLMDDILRASRRFPGFFASIQNVHLVERSPELRRMQHKKLGCDSQHTQMIKDHDNIDIPTQSRSTLRGGLTVNWYDLVEQIDSNTDNVPLVIAHEFFDALPIYKFERGNDGLWHEILVDIADSDRKDIAASAAANQQDLKQPLFATLFDKGDQVEVSPESARIMAQISKWISAKRGMGLVIDYGQDWTQGDTFRGIKEHKFARPLSFPGSMDLTADVDFRYLRAAAGEQVKCHGPIEQGTFLHLMGIQARLQQLLQSTNDTKLQKNLVDCYKRLTDPHSMGRIYKVLSVFPSS</sequence>
<evidence type="ECO:0000313" key="8">
    <source>
        <dbReference type="EMBL" id="PIA14050.1"/>
    </source>
</evidence>
<dbReference type="EC" id="2.1.1.320" evidence="7"/>
<dbReference type="GO" id="GO:0032259">
    <property type="term" value="P:methylation"/>
    <property type="evidence" value="ECO:0007669"/>
    <property type="project" value="UniProtKB-KW"/>
</dbReference>
<reference evidence="8 9" key="1">
    <citation type="journal article" date="2015" name="Genome Biol. Evol.">
        <title>Phylogenomic analyses indicate that early fungi evolved digesting cell walls of algal ancestors of land plants.</title>
        <authorList>
            <person name="Chang Y."/>
            <person name="Wang S."/>
            <person name="Sekimoto S."/>
            <person name="Aerts A.L."/>
            <person name="Choi C."/>
            <person name="Clum A."/>
            <person name="LaButti K.M."/>
            <person name="Lindquist E.A."/>
            <person name="Yee Ngan C."/>
            <person name="Ohm R.A."/>
            <person name="Salamov A.A."/>
            <person name="Grigoriev I.V."/>
            <person name="Spatafora J.W."/>
            <person name="Berbee M.L."/>
        </authorList>
    </citation>
    <scope>NUCLEOTIDE SEQUENCE [LARGE SCALE GENOMIC DNA]</scope>
    <source>
        <strain evidence="8 9">NRRL 1564</strain>
    </source>
</reference>
<organism evidence="8 9">
    <name type="scientific">Coemansia reversa (strain ATCC 12441 / NRRL 1564)</name>
    <dbReference type="NCBI Taxonomy" id="763665"/>
    <lineage>
        <taxon>Eukaryota</taxon>
        <taxon>Fungi</taxon>
        <taxon>Fungi incertae sedis</taxon>
        <taxon>Zoopagomycota</taxon>
        <taxon>Kickxellomycotina</taxon>
        <taxon>Kickxellomycetes</taxon>
        <taxon>Kickxellales</taxon>
        <taxon>Kickxellaceae</taxon>
        <taxon>Coemansia</taxon>
    </lineage>
</organism>
<keyword evidence="9" id="KW-1185">Reference proteome</keyword>